<evidence type="ECO:0000313" key="2">
    <source>
        <dbReference type="Proteomes" id="UP001304300"/>
    </source>
</evidence>
<dbReference type="EMBL" id="CP136920">
    <property type="protein sequence ID" value="WOO40068.1"/>
    <property type="molecule type" value="Genomic_DNA"/>
</dbReference>
<dbReference type="RefSeq" id="WP_317832166.1">
    <property type="nucleotide sequence ID" value="NZ_CP136920.1"/>
</dbReference>
<evidence type="ECO:0000313" key="1">
    <source>
        <dbReference type="EMBL" id="WOO40068.1"/>
    </source>
</evidence>
<dbReference type="Proteomes" id="UP001304300">
    <property type="component" value="Chromosome"/>
</dbReference>
<dbReference type="Gene3D" id="3.40.50.1820">
    <property type="entry name" value="alpha/beta hydrolase"/>
    <property type="match status" value="1"/>
</dbReference>
<gene>
    <name evidence="1" type="ORF">RZN69_15700</name>
</gene>
<dbReference type="SUPFAM" id="SSF53474">
    <property type="entry name" value="alpha/beta-Hydrolases"/>
    <property type="match status" value="1"/>
</dbReference>
<reference evidence="1 2" key="1">
    <citation type="submission" date="2023-10" db="EMBL/GenBank/DDBJ databases">
        <title>Rubellicoccus peritrichatus gen. nov., sp. nov., isolated from an algae of coral reef tank.</title>
        <authorList>
            <person name="Luo J."/>
        </authorList>
    </citation>
    <scope>NUCLEOTIDE SEQUENCE [LARGE SCALE GENOMIC DNA]</scope>
    <source>
        <strain evidence="1 2">CR14</strain>
    </source>
</reference>
<protein>
    <submittedName>
        <fullName evidence="1">LamG-like jellyroll fold domain-containing protein</fullName>
    </submittedName>
</protein>
<name>A0AAQ3QU42_9BACT</name>
<dbReference type="InterPro" id="IPR029058">
    <property type="entry name" value="AB_hydrolase_fold"/>
</dbReference>
<organism evidence="1 2">
    <name type="scientific">Rubellicoccus peritrichatus</name>
    <dbReference type="NCBI Taxonomy" id="3080537"/>
    <lineage>
        <taxon>Bacteria</taxon>
        <taxon>Pseudomonadati</taxon>
        <taxon>Verrucomicrobiota</taxon>
        <taxon>Opitutia</taxon>
        <taxon>Puniceicoccales</taxon>
        <taxon>Cerasicoccaceae</taxon>
        <taxon>Rubellicoccus</taxon>
    </lineage>
</organism>
<proteinExistence type="predicted"/>
<dbReference type="KEGG" id="puo:RZN69_15700"/>
<dbReference type="SUPFAM" id="SSF49899">
    <property type="entry name" value="Concanavalin A-like lectins/glucanases"/>
    <property type="match status" value="1"/>
</dbReference>
<dbReference type="AlphaFoldDB" id="A0AAQ3QU42"/>
<accession>A0AAQ3QU42</accession>
<dbReference type="Gene3D" id="2.60.120.200">
    <property type="match status" value="1"/>
</dbReference>
<dbReference type="InterPro" id="IPR013320">
    <property type="entry name" value="ConA-like_dom_sf"/>
</dbReference>
<dbReference type="Pfam" id="PF13385">
    <property type="entry name" value="Laminin_G_3"/>
    <property type="match status" value="1"/>
</dbReference>
<sequence length="956" mass="104241">MKLMNSILSGEVRRSIIVGWLFSSFTVLYGNTLAYWQFDDATAGEVAVQLISEVNDQSLTSLVSSVGGGVVPMHVDDVPGYQITEGVDGTVINDTNTSSILFTAEDSSNGGIISFQDQSPLDDLLEPSSFTIELFVKSTTTQTFTQLIHKGLSGSAFSWANAIDWRQNVMSLRVDSLSPFAADKLIPSTPVFIDGAWHHIALTYDAVTTTFTLYQDYQSLGSLVKDIVYDDSALNLGTALAGGCFDGLIDEVRFSDRVLPVDEFMVAVNDDPPDPTWQSVEKNTRGNPLGYYEFLPSDYYLDPSEPRAIIIFFHGNGERGDGFLAAPGQSIEGKLNEVEGVALPRMLRDSQYGLRNFFNENGAIVLCPQSANWWGHAEIRSFLDWVKSYYVLDSRRLYMTGLSAGSSGIASFVNNDAAADELAAIILVAVRGSISEYAASVRGKHIPTWALTAIGDVGYVAEASVNRIAGAMVEGPPTNVVSTYPGGSDTYTASFDPISEIWQWELGFVKDTGVHPKLTYFSGNSHATWDRTYRELIVWQWLFEQVKPEVEILSPQRENLLVLGESVDLIGSSVAIDGTDISSLLNWSSDLDGDLGAGATVLVDSLSVGVHRILCKVVDSGYRINRKSVLLTVLYGEPFRALVDFGPQDSATAGSWNNLFDPIDGAVPNAIDDQGVSTGVRISVRERFDRTNASGVVDSTLHPSAAQQDSFFVSDAYPRAELIISGLNPVYLYDFSFFASRQASNDRTAIYTICGQSVVLNAANNTGQSVSLNQARPNELGEVALVIERGPNATYGYLGVLEIVSPGTDDRDQDALGDVWELDNFSTLQYTGDQDFDSDGSNNFIEYALGSDATNPSENLAQVPVRYFPVQGGDGSMQNYLEIRYLRRKGDKSISYQTLVSDDLMQWGAGVGTYTTQEVTPSTEDGLEIVIERDMTPIDQSNGARFMRLMVEPVAP</sequence>
<keyword evidence="2" id="KW-1185">Reference proteome</keyword>